<evidence type="ECO:0000256" key="1">
    <source>
        <dbReference type="ARBA" id="ARBA00007613"/>
    </source>
</evidence>
<dbReference type="PANTHER" id="PTHR30203:SF24">
    <property type="entry name" value="BLR4935 PROTEIN"/>
    <property type="match status" value="1"/>
</dbReference>
<sequence>MGSTLTRTTPGPRPTHPRRGALRALALATLLAFAPVTFADTPLPGADVASVRAWLLANNPDLQAMQAEAEAAQARIYPAGALPDPMVGISLQGINPDRPNLLPGNVGTATYSVKQPFPLWGKRGLARDVARQQADAVQLEREAAALRLLAQAEQAYVRYWHAREGVAVVDRLIELLAQMEEVARVRYALGVAAQQDSIRAQVARTAMQRDRIERLAIREEAVAMLNATLGRPTDAPLAEPTGEPVLAVPAASLGEALGLLAEARHPALRASTALAGAADTAAQLQRRRRLPDLTLGVGVMQRDDRVDAYEVMLEVEIPLQRRALREREREVLLMGDAARARAQAIGNELQGQLGQAWAQTRSAREQRRLIEQTLLPQAQANFESALASYRVGDVDFGTLLEALEAWQGADLSRVDVRRNELVGAATVRALIGSVE</sequence>
<proteinExistence type="inferred from homology"/>
<dbReference type="PANTHER" id="PTHR30203">
    <property type="entry name" value="OUTER MEMBRANE CATION EFFLUX PROTEIN"/>
    <property type="match status" value="1"/>
</dbReference>
<feature type="chain" id="PRO_5001871511" description="Death domain-containing protein" evidence="3">
    <location>
        <begin position="40"/>
        <end position="435"/>
    </location>
</feature>
<name>A0A091BRS5_9GAMM</name>
<dbReference type="GO" id="GO:0007165">
    <property type="term" value="P:signal transduction"/>
    <property type="evidence" value="ECO:0007669"/>
    <property type="project" value="InterPro"/>
</dbReference>
<dbReference type="RefSeq" id="WP_052575135.1">
    <property type="nucleotide sequence ID" value="NZ_AVCK01000012.1"/>
</dbReference>
<dbReference type="GO" id="GO:0015562">
    <property type="term" value="F:efflux transmembrane transporter activity"/>
    <property type="evidence" value="ECO:0007669"/>
    <property type="project" value="InterPro"/>
</dbReference>
<dbReference type="PATRIC" id="fig|1384056.3.peg.953"/>
<reference evidence="5 6" key="1">
    <citation type="submission" date="2013-09" db="EMBL/GenBank/DDBJ databases">
        <title>Genome sequencing of Arenimonas metalli.</title>
        <authorList>
            <person name="Chen F."/>
            <person name="Wang G."/>
        </authorList>
    </citation>
    <scope>NUCLEOTIDE SEQUENCE [LARGE SCALE GENOMIC DNA]</scope>
    <source>
        <strain evidence="5 6">CF5-1</strain>
    </source>
</reference>
<dbReference type="PROSITE" id="PS50017">
    <property type="entry name" value="DEATH_DOMAIN"/>
    <property type="match status" value="1"/>
</dbReference>
<comment type="caution">
    <text evidence="5">The sequence shown here is derived from an EMBL/GenBank/DDBJ whole genome shotgun (WGS) entry which is preliminary data.</text>
</comment>
<evidence type="ECO:0000313" key="6">
    <source>
        <dbReference type="Proteomes" id="UP000029393"/>
    </source>
</evidence>
<dbReference type="Pfam" id="PF02321">
    <property type="entry name" value="OEP"/>
    <property type="match status" value="2"/>
</dbReference>
<evidence type="ECO:0000259" key="4">
    <source>
        <dbReference type="PROSITE" id="PS50017"/>
    </source>
</evidence>
<evidence type="ECO:0000256" key="2">
    <source>
        <dbReference type="SAM" id="Coils"/>
    </source>
</evidence>
<dbReference type="SUPFAM" id="SSF56954">
    <property type="entry name" value="Outer membrane efflux proteins (OEP)"/>
    <property type="match status" value="1"/>
</dbReference>
<dbReference type="Proteomes" id="UP000029393">
    <property type="component" value="Unassembled WGS sequence"/>
</dbReference>
<protein>
    <recommendedName>
        <fullName evidence="4">Death domain-containing protein</fullName>
    </recommendedName>
</protein>
<keyword evidence="6" id="KW-1185">Reference proteome</keyword>
<dbReference type="eggNOG" id="COG1538">
    <property type="taxonomic scope" value="Bacteria"/>
</dbReference>
<dbReference type="Gene3D" id="1.20.1600.10">
    <property type="entry name" value="Outer membrane efflux proteins (OEP)"/>
    <property type="match status" value="1"/>
</dbReference>
<dbReference type="STRING" id="1384056.N787_01625"/>
<feature type="domain" description="Death" evidence="4">
    <location>
        <begin position="123"/>
        <end position="180"/>
    </location>
</feature>
<evidence type="ECO:0000256" key="3">
    <source>
        <dbReference type="SAM" id="SignalP"/>
    </source>
</evidence>
<keyword evidence="3" id="KW-0732">Signal</keyword>
<dbReference type="AlphaFoldDB" id="A0A091BRS5"/>
<dbReference type="InterPro" id="IPR010131">
    <property type="entry name" value="MdtP/NodT-like"/>
</dbReference>
<dbReference type="OrthoDB" id="9791261at2"/>
<organism evidence="5 6">
    <name type="scientific">Arenimonas metalli CF5-1</name>
    <dbReference type="NCBI Taxonomy" id="1384056"/>
    <lineage>
        <taxon>Bacteria</taxon>
        <taxon>Pseudomonadati</taxon>
        <taxon>Pseudomonadota</taxon>
        <taxon>Gammaproteobacteria</taxon>
        <taxon>Lysobacterales</taxon>
        <taxon>Lysobacteraceae</taxon>
        <taxon>Arenimonas</taxon>
    </lineage>
</organism>
<accession>A0A091BRS5</accession>
<gene>
    <name evidence="5" type="ORF">N787_01625</name>
</gene>
<dbReference type="InterPro" id="IPR003423">
    <property type="entry name" value="OMP_efflux"/>
</dbReference>
<dbReference type="EMBL" id="AVCK01000012">
    <property type="protein sequence ID" value="KFN47025.1"/>
    <property type="molecule type" value="Genomic_DNA"/>
</dbReference>
<evidence type="ECO:0000313" key="5">
    <source>
        <dbReference type="EMBL" id="KFN47025.1"/>
    </source>
</evidence>
<comment type="similarity">
    <text evidence="1">Belongs to the outer membrane factor (OMF) (TC 1.B.17) family.</text>
</comment>
<feature type="signal peptide" evidence="3">
    <location>
        <begin position="1"/>
        <end position="39"/>
    </location>
</feature>
<keyword evidence="2" id="KW-0175">Coiled coil</keyword>
<dbReference type="InterPro" id="IPR000488">
    <property type="entry name" value="Death_dom"/>
</dbReference>
<feature type="coiled-coil region" evidence="2">
    <location>
        <begin position="122"/>
        <end position="149"/>
    </location>
</feature>